<dbReference type="CDD" id="cd01647">
    <property type="entry name" value="RT_LTR"/>
    <property type="match status" value="1"/>
</dbReference>
<accession>A0A2Z6M8G6</accession>
<dbReference type="PROSITE" id="PS50158">
    <property type="entry name" value="ZF_CCHC"/>
    <property type="match status" value="1"/>
</dbReference>
<feature type="compositionally biased region" description="Basic and acidic residues" evidence="7">
    <location>
        <begin position="731"/>
        <end position="770"/>
    </location>
</feature>
<dbReference type="InterPro" id="IPR005162">
    <property type="entry name" value="Retrotrans_gag_dom"/>
</dbReference>
<dbReference type="GO" id="GO:0015074">
    <property type="term" value="P:DNA integration"/>
    <property type="evidence" value="ECO:0007669"/>
    <property type="project" value="InterPro"/>
</dbReference>
<evidence type="ECO:0000259" key="8">
    <source>
        <dbReference type="PROSITE" id="PS50158"/>
    </source>
</evidence>
<dbReference type="Pfam" id="PF00078">
    <property type="entry name" value="RVT_1"/>
    <property type="match status" value="1"/>
</dbReference>
<organism evidence="10 11">
    <name type="scientific">Trifolium subterraneum</name>
    <name type="common">Subterranean clover</name>
    <dbReference type="NCBI Taxonomy" id="3900"/>
    <lineage>
        <taxon>Eukaryota</taxon>
        <taxon>Viridiplantae</taxon>
        <taxon>Streptophyta</taxon>
        <taxon>Embryophyta</taxon>
        <taxon>Tracheophyta</taxon>
        <taxon>Spermatophyta</taxon>
        <taxon>Magnoliopsida</taxon>
        <taxon>eudicotyledons</taxon>
        <taxon>Gunneridae</taxon>
        <taxon>Pentapetalae</taxon>
        <taxon>rosids</taxon>
        <taxon>fabids</taxon>
        <taxon>Fabales</taxon>
        <taxon>Fabaceae</taxon>
        <taxon>Papilionoideae</taxon>
        <taxon>50 kb inversion clade</taxon>
        <taxon>NPAAA clade</taxon>
        <taxon>Hologalegina</taxon>
        <taxon>IRL clade</taxon>
        <taxon>Trifolieae</taxon>
        <taxon>Trifolium</taxon>
    </lineage>
</organism>
<feature type="domain" description="CCHC-type" evidence="8">
    <location>
        <begin position="84"/>
        <end position="99"/>
    </location>
</feature>
<dbReference type="InterPro" id="IPR001878">
    <property type="entry name" value="Znf_CCHC"/>
</dbReference>
<evidence type="ECO:0000259" key="9">
    <source>
        <dbReference type="PROSITE" id="PS50994"/>
    </source>
</evidence>
<dbReference type="PANTHER" id="PTHR37984:SF5">
    <property type="entry name" value="PROTEIN NYNRIN-LIKE"/>
    <property type="match status" value="1"/>
</dbReference>
<keyword evidence="4" id="KW-0255">Endonuclease</keyword>
<dbReference type="InterPro" id="IPR021109">
    <property type="entry name" value="Peptidase_aspartic_dom_sf"/>
</dbReference>
<evidence type="ECO:0000256" key="5">
    <source>
        <dbReference type="PROSITE-ProRule" id="PRU00047"/>
    </source>
</evidence>
<dbReference type="PANTHER" id="PTHR37984">
    <property type="entry name" value="PROTEIN CBG26694"/>
    <property type="match status" value="1"/>
</dbReference>
<protein>
    <recommendedName>
        <fullName evidence="12">Reverse transcriptase</fullName>
    </recommendedName>
</protein>
<dbReference type="EMBL" id="DF973361">
    <property type="protein sequence ID" value="GAU27778.1"/>
    <property type="molecule type" value="Genomic_DNA"/>
</dbReference>
<keyword evidence="5" id="KW-0862">Zinc</keyword>
<dbReference type="SUPFAM" id="SSF53098">
    <property type="entry name" value="Ribonuclease H-like"/>
    <property type="match status" value="1"/>
</dbReference>
<feature type="domain" description="Integrase catalytic" evidence="9">
    <location>
        <begin position="1459"/>
        <end position="1626"/>
    </location>
</feature>
<dbReference type="InterPro" id="IPR036397">
    <property type="entry name" value="RNaseH_sf"/>
</dbReference>
<feature type="compositionally biased region" description="Basic residues" evidence="7">
    <location>
        <begin position="771"/>
        <end position="783"/>
    </location>
</feature>
<reference evidence="11" key="1">
    <citation type="journal article" date="2017" name="Front. Plant Sci.">
        <title>Climate Clever Clovers: New Paradigm to Reduce the Environmental Footprint of Ruminants by Breeding Low Methanogenic Forages Utilizing Haplotype Variation.</title>
        <authorList>
            <person name="Kaur P."/>
            <person name="Appels R."/>
            <person name="Bayer P.E."/>
            <person name="Keeble-Gagnere G."/>
            <person name="Wang J."/>
            <person name="Hirakawa H."/>
            <person name="Shirasawa K."/>
            <person name="Vercoe P."/>
            <person name="Stefanova K."/>
            <person name="Durmic Z."/>
            <person name="Nichols P."/>
            <person name="Revell C."/>
            <person name="Isobe S.N."/>
            <person name="Edwards D."/>
            <person name="Erskine W."/>
        </authorList>
    </citation>
    <scope>NUCLEOTIDE SEQUENCE [LARGE SCALE GENOMIC DNA]</scope>
    <source>
        <strain evidence="11">cv. Daliak</strain>
    </source>
</reference>
<dbReference type="InterPro" id="IPR001584">
    <property type="entry name" value="Integrase_cat-core"/>
</dbReference>
<dbReference type="GO" id="GO:0008270">
    <property type="term" value="F:zinc ion binding"/>
    <property type="evidence" value="ECO:0007669"/>
    <property type="project" value="UniProtKB-KW"/>
</dbReference>
<evidence type="ECO:0008006" key="12">
    <source>
        <dbReference type="Google" id="ProtNLM"/>
    </source>
</evidence>
<proteinExistence type="predicted"/>
<evidence type="ECO:0000256" key="7">
    <source>
        <dbReference type="SAM" id="MobiDB-lite"/>
    </source>
</evidence>
<feature type="compositionally biased region" description="Low complexity" evidence="7">
    <location>
        <begin position="594"/>
        <end position="608"/>
    </location>
</feature>
<dbReference type="InterPro" id="IPR043502">
    <property type="entry name" value="DNA/RNA_pol_sf"/>
</dbReference>
<dbReference type="Gene3D" id="3.10.10.10">
    <property type="entry name" value="HIV Type 1 Reverse Transcriptase, subunit A, domain 1"/>
    <property type="match status" value="1"/>
</dbReference>
<keyword evidence="2" id="KW-0548">Nucleotidyltransferase</keyword>
<sequence length="1697" mass="192612">MVLNADAVKKKERSVALTSTKKSSKAFKAKTMEVEEDSSSDDQEEEEDEEFVMFTRNFQKWARMSKSHKGNSSRNTPSREKKNCFKCNKPGHFIAECPEASSKDKNKKFISKRESYKRRFQKSLMATFENLETSSDSDDEEANVALMATADGDSGESDSRNPPLYTIVNLPKKKVVRELLFDPEIEKTAKANRKAARLARQAARLASGRKKVVRELLFDPEIEKTAKANRKAARLARQAARLASGIQETSEEESSSPHTSDDETESMAGVDPPPRRTLGDYGQAINGQNANLGFQPANPVSFNIKNTVLNALKENQYSGAELECPNIHLSHFYEACGYTDPPNISESDKRLRLFKLSLTGRAKDWIDTLPSGTITSWDELELKFRERYFSIHKFLERRNDITNFEQGDSESLYDAWERFKLCLKKCPKHGLDNHAQMQHFTQGLRAQTRILLDASAGGSLKNKDESEARELVEAMAQNEYRVQNDRGAKEKAGMLELDTQTALLAQSQLMNTQMAAMLKHFTTALAPQMQAKAVQDVKCNFCGQGHANGECFPAGSEEAMYLANFKKNDPNNNPYSNTYNKGWRDHPNFGWGGNQNQSQPQASSQNSQTRKPSHLEDVLAQFIKVTQGNFEEMKISQNQMKATQDQMKANQDFANKNHEASIKTLETQIGQLSRQFSATQNNVVSRKINESSNEGVKEKGEVEKEEGNESEGDVEKEWEIITESEDERDELVENQREKKIENKSADKLVAGEKGKGMEEKEDPKEKENSHHAKLPYPRKKKAKAKDHQQFKKFMKMLHSLQMNIPFPEALEQMPVYAKFMKELLTKKRKPLDDDTVDMTEECSAIIQKKLPQKKKDPGSFTIPCSIGNIVVGRALCDLAASINLMPLSMMKKIPGVVVKPTKMQLSLADRSIVHPYGILHDVLVRVAEFVFPVDFVILDMEDDAEVEPLLLGRPFLATGRALIDVEMGELMLRTHGEEVMFNIEICLCQLEACKVEETPTEVEDVVVQKEKESLKEESKTTTPELKKLPAHLKYVFLGEDSSHPTIINNELNTLEKEKLVRVLRENKEAMGWSITDLKGISPAFCMHKIHMEYEYKPVVQPQRRLNPTMKEVVKKEVLKLLEAGMIYPISDSEWVSPVHVVPKKGGMTVVRNDKNELIPTRTVTGWRIGLAGQAYYCFLDGYSGYNQIVVDPVDQEKTAFTCPFGVFAYRRIPFGLCNAPATFQRCMLSIFADMMEDTIEVFMDDFSVFEGIVLGYKISSKGIQVDQAKIEVIKDLPPPVNVKGVRSFLGHAAFYRRFIKDFSKIAKPLKKLVTAPIIVAPNWDLPFELMCDASDYAVGAIKDKKGVENVVADHLSRMENPMGTKKEKCINEEFPDEKLMMVSQRPWFSDMANFKAGNEIPEEYSYQQKKKFFRVANFYFWDDPYLFKVGQDGLIRRCVNDDEAQSIMWHCYSSPYGGHHSGPRTAAKTGNVSKRDEMPLNSMLEVEPFDCWGIDFMGPFSSSKSNLHILNNIFTRFGVPRVLISDGGKHFCNKYLENLLVKYNVKHKVATPYHPQTSGQVEVSNRQLKQILEKTVSTSRKDWSLKLNNTLWAYRTAFKTHLGFSTYQLVYGKACHLPVELEHKAYWAVKFLNFDAGKLKSRWSGPFVIKEVFPHGAVEIFKQGEKGDSFKVNGQRVKIYKGGEFDRHKVALLFHDP</sequence>
<dbReference type="Gene3D" id="4.10.60.10">
    <property type="entry name" value="Zinc finger, CCHC-type"/>
    <property type="match status" value="1"/>
</dbReference>
<dbReference type="SUPFAM" id="SSF57756">
    <property type="entry name" value="Retrovirus zinc finger-like domains"/>
    <property type="match status" value="1"/>
</dbReference>
<feature type="compositionally biased region" description="Acidic residues" evidence="7">
    <location>
        <begin position="720"/>
        <end position="730"/>
    </location>
</feature>
<dbReference type="InterPro" id="IPR036875">
    <property type="entry name" value="Znf_CCHC_sf"/>
</dbReference>
<evidence type="ECO:0000313" key="10">
    <source>
        <dbReference type="EMBL" id="GAU27778.1"/>
    </source>
</evidence>
<evidence type="ECO:0000256" key="1">
    <source>
        <dbReference type="ARBA" id="ARBA00022679"/>
    </source>
</evidence>
<keyword evidence="4" id="KW-0378">Hydrolase</keyword>
<dbReference type="InterPro" id="IPR000477">
    <property type="entry name" value="RT_dom"/>
</dbReference>
<feature type="compositionally biased region" description="Polar residues" evidence="7">
    <location>
        <begin position="570"/>
        <end position="580"/>
    </location>
</feature>
<dbReference type="InterPro" id="IPR043128">
    <property type="entry name" value="Rev_trsase/Diguanyl_cyclase"/>
</dbReference>
<gene>
    <name evidence="10" type="ORF">TSUD_215890</name>
</gene>
<dbReference type="GO" id="GO:0003676">
    <property type="term" value="F:nucleic acid binding"/>
    <property type="evidence" value="ECO:0007669"/>
    <property type="project" value="InterPro"/>
</dbReference>
<dbReference type="Proteomes" id="UP000242715">
    <property type="component" value="Unassembled WGS sequence"/>
</dbReference>
<feature type="region of interest" description="Disordered" evidence="7">
    <location>
        <begin position="63"/>
        <end position="83"/>
    </location>
</feature>
<evidence type="ECO:0000256" key="2">
    <source>
        <dbReference type="ARBA" id="ARBA00022695"/>
    </source>
</evidence>
<keyword evidence="6" id="KW-0175">Coiled coil</keyword>
<keyword evidence="11" id="KW-1185">Reference proteome</keyword>
<dbReference type="Gene3D" id="3.30.70.270">
    <property type="match status" value="2"/>
</dbReference>
<dbReference type="Pfam" id="PF03732">
    <property type="entry name" value="Retrotrans_gag"/>
    <property type="match status" value="1"/>
</dbReference>
<feature type="region of interest" description="Disordered" evidence="7">
    <location>
        <begin position="687"/>
        <end position="783"/>
    </location>
</feature>
<dbReference type="Gene3D" id="3.30.420.10">
    <property type="entry name" value="Ribonuclease H-like superfamily/Ribonuclease H"/>
    <property type="match status" value="1"/>
</dbReference>
<keyword evidence="5" id="KW-0479">Metal-binding</keyword>
<dbReference type="SMART" id="SM00343">
    <property type="entry name" value="ZnF_C2HC"/>
    <property type="match status" value="1"/>
</dbReference>
<dbReference type="InterPro" id="IPR050951">
    <property type="entry name" value="Retrovirus_Pol_polyprotein"/>
</dbReference>
<dbReference type="GO" id="GO:0016779">
    <property type="term" value="F:nucleotidyltransferase activity"/>
    <property type="evidence" value="ECO:0007669"/>
    <property type="project" value="UniProtKB-KW"/>
</dbReference>
<feature type="region of interest" description="Disordered" evidence="7">
    <location>
        <begin position="239"/>
        <end position="284"/>
    </location>
</feature>
<evidence type="ECO:0000256" key="4">
    <source>
        <dbReference type="ARBA" id="ARBA00022759"/>
    </source>
</evidence>
<keyword evidence="1" id="KW-0808">Transferase</keyword>
<feature type="region of interest" description="Disordered" evidence="7">
    <location>
        <begin position="1"/>
        <end position="49"/>
    </location>
</feature>
<feature type="coiled-coil region" evidence="6">
    <location>
        <begin position="655"/>
        <end position="682"/>
    </location>
</feature>
<feature type="compositionally biased region" description="Acidic residues" evidence="7">
    <location>
        <begin position="34"/>
        <end position="49"/>
    </location>
</feature>
<keyword evidence="5" id="KW-0863">Zinc-finger</keyword>
<dbReference type="Gene3D" id="2.40.70.10">
    <property type="entry name" value="Acid Proteases"/>
    <property type="match status" value="1"/>
</dbReference>
<evidence type="ECO:0000256" key="3">
    <source>
        <dbReference type="ARBA" id="ARBA00022722"/>
    </source>
</evidence>
<feature type="compositionally biased region" description="Basic and acidic residues" evidence="7">
    <location>
        <begin position="695"/>
        <end position="719"/>
    </location>
</feature>
<keyword evidence="3" id="KW-0540">Nuclease</keyword>
<feature type="region of interest" description="Disordered" evidence="7">
    <location>
        <begin position="567"/>
        <end position="613"/>
    </location>
</feature>
<dbReference type="OrthoDB" id="6374606at2759"/>
<dbReference type="Pfam" id="PF00098">
    <property type="entry name" value="zf-CCHC"/>
    <property type="match status" value="1"/>
</dbReference>
<name>A0A2Z6M8G6_TRISU</name>
<dbReference type="GO" id="GO:0004519">
    <property type="term" value="F:endonuclease activity"/>
    <property type="evidence" value="ECO:0007669"/>
    <property type="project" value="UniProtKB-KW"/>
</dbReference>
<dbReference type="CDD" id="cd00303">
    <property type="entry name" value="retropepsin_like"/>
    <property type="match status" value="1"/>
</dbReference>
<evidence type="ECO:0000313" key="11">
    <source>
        <dbReference type="Proteomes" id="UP000242715"/>
    </source>
</evidence>
<evidence type="ECO:0000256" key="6">
    <source>
        <dbReference type="SAM" id="Coils"/>
    </source>
</evidence>
<dbReference type="SUPFAM" id="SSF56672">
    <property type="entry name" value="DNA/RNA polymerases"/>
    <property type="match status" value="1"/>
</dbReference>
<dbReference type="InterPro" id="IPR012337">
    <property type="entry name" value="RNaseH-like_sf"/>
</dbReference>
<dbReference type="PROSITE" id="PS50994">
    <property type="entry name" value="INTEGRASE"/>
    <property type="match status" value="1"/>
</dbReference>